<evidence type="ECO:0000313" key="9">
    <source>
        <dbReference type="Proteomes" id="UP000266327"/>
    </source>
</evidence>
<name>A0A3A3FZX1_9BURK</name>
<dbReference type="InterPro" id="IPR010085">
    <property type="entry name" value="Crot_CoA_red"/>
</dbReference>
<dbReference type="InterPro" id="IPR002364">
    <property type="entry name" value="Quin_OxRdtase/zeta-crystal_CS"/>
</dbReference>
<accession>A0A3A3FZX1</accession>
<protein>
    <submittedName>
        <fullName evidence="8">Crotonyl-CoA carboxylase/reductase</fullName>
        <ecNumber evidence="8">1.3.1.85</ecNumber>
    </submittedName>
</protein>
<dbReference type="GO" id="GO:0008270">
    <property type="term" value="F:zinc ion binding"/>
    <property type="evidence" value="ECO:0007669"/>
    <property type="project" value="InterPro"/>
</dbReference>
<dbReference type="InterPro" id="IPR013149">
    <property type="entry name" value="ADH-like_C"/>
</dbReference>
<dbReference type="EMBL" id="QYUQ01000002">
    <property type="protein sequence ID" value="RJG00935.1"/>
    <property type="molecule type" value="Genomic_DNA"/>
</dbReference>
<evidence type="ECO:0000313" key="8">
    <source>
        <dbReference type="EMBL" id="RJG00935.1"/>
    </source>
</evidence>
<reference evidence="9" key="1">
    <citation type="submission" date="2018-09" db="EMBL/GenBank/DDBJ databases">
        <authorList>
            <person name="Zhu H."/>
        </authorList>
    </citation>
    <scope>NUCLEOTIDE SEQUENCE [LARGE SCALE GENOMIC DNA]</scope>
    <source>
        <strain evidence="9">K1S02-23</strain>
    </source>
</reference>
<dbReference type="SMART" id="SM00829">
    <property type="entry name" value="PKS_ER"/>
    <property type="match status" value="1"/>
</dbReference>
<evidence type="ECO:0000256" key="1">
    <source>
        <dbReference type="ARBA" id="ARBA00004496"/>
    </source>
</evidence>
<dbReference type="NCBIfam" id="TIGR01751">
    <property type="entry name" value="crot-CoA-red"/>
    <property type="match status" value="1"/>
</dbReference>
<dbReference type="InterPro" id="IPR013154">
    <property type="entry name" value="ADH-like_N"/>
</dbReference>
<dbReference type="OrthoDB" id="9773078at2"/>
<sequence length="437" mass="48475">MSAILKNINGPAGRPDIYGLQEYGAPGIVPYRMHAWVIEKDRFGEPLQALVERQVPVPEVGDNEVLVRVMAVGVNYNTVWAGLGQPISVFNLHDKDYHVPGSDASGIVWQVGKNVKNCAVGDEVIVTCFKQCLEHGNGSLNNPNFSSFDPMSSQNHAIMGYETPDGSYAQFVSAQAQQILPKPKHLTWEDAASYILTYFTAYRMLITQAEIKPGELVLVWGGAGGLGTYAIQLCREIGAEPIAVVSSDEKGKFCMKLGAIGYINRTEFAGYEVTDTEFNHYETAANNARRNQMMKAMGKRIWEICGQKRSPDVVFEHAGRETFATSVFLAARFGRIVICGATTGYELSFDVRHLWMHQKRILGSHYANFLDCRQANTLITKRKVDVINSRTYAYHELPQAHHDLYNNKIIGNASVLIMPGDVAGMKTREEIAARFSG</sequence>
<dbReference type="GO" id="GO:0003723">
    <property type="term" value="F:RNA binding"/>
    <property type="evidence" value="ECO:0007669"/>
    <property type="project" value="UniProtKB-KW"/>
</dbReference>
<gene>
    <name evidence="8" type="primary">ccrA</name>
    <name evidence="8" type="ORF">D3878_04475</name>
</gene>
<keyword evidence="4" id="KW-0521">NADP</keyword>
<organism evidence="8 9">
    <name type="scientific">Noviherbaspirillum sedimenti</name>
    <dbReference type="NCBI Taxonomy" id="2320865"/>
    <lineage>
        <taxon>Bacteria</taxon>
        <taxon>Pseudomonadati</taxon>
        <taxon>Pseudomonadota</taxon>
        <taxon>Betaproteobacteria</taxon>
        <taxon>Burkholderiales</taxon>
        <taxon>Oxalobacteraceae</taxon>
        <taxon>Noviherbaspirillum</taxon>
    </lineage>
</organism>
<dbReference type="Proteomes" id="UP000266327">
    <property type="component" value="Unassembled WGS sequence"/>
</dbReference>
<dbReference type="Gene3D" id="3.40.50.720">
    <property type="entry name" value="NAD(P)-binding Rossmann-like Domain"/>
    <property type="match status" value="1"/>
</dbReference>
<evidence type="ECO:0000256" key="5">
    <source>
        <dbReference type="ARBA" id="ARBA00022884"/>
    </source>
</evidence>
<dbReference type="SUPFAM" id="SSF50129">
    <property type="entry name" value="GroES-like"/>
    <property type="match status" value="1"/>
</dbReference>
<dbReference type="Gene3D" id="3.90.180.10">
    <property type="entry name" value="Medium-chain alcohol dehydrogenases, catalytic domain"/>
    <property type="match status" value="1"/>
</dbReference>
<keyword evidence="5" id="KW-0694">RNA-binding</keyword>
<feature type="domain" description="Enoyl reductase (ER)" evidence="7">
    <location>
        <begin position="44"/>
        <end position="415"/>
    </location>
</feature>
<evidence type="ECO:0000256" key="4">
    <source>
        <dbReference type="ARBA" id="ARBA00022857"/>
    </source>
</evidence>
<dbReference type="GO" id="GO:0005737">
    <property type="term" value="C:cytoplasm"/>
    <property type="evidence" value="ECO:0007669"/>
    <property type="project" value="UniProtKB-SubCell"/>
</dbReference>
<dbReference type="InterPro" id="IPR020843">
    <property type="entry name" value="ER"/>
</dbReference>
<comment type="subunit">
    <text evidence="2">Homotetramer.</text>
</comment>
<dbReference type="EC" id="1.3.1.85" evidence="8"/>
<dbReference type="RefSeq" id="WP_119784388.1">
    <property type="nucleotide sequence ID" value="NZ_QYUQ01000002.1"/>
</dbReference>
<proteinExistence type="predicted"/>
<keyword evidence="9" id="KW-1185">Reference proteome</keyword>
<dbReference type="InterPro" id="IPR011032">
    <property type="entry name" value="GroES-like_sf"/>
</dbReference>
<evidence type="ECO:0000256" key="6">
    <source>
        <dbReference type="ARBA" id="ARBA00022990"/>
    </source>
</evidence>
<dbReference type="PANTHER" id="PTHR44154:SF1">
    <property type="entry name" value="QUINONE OXIDOREDUCTASE"/>
    <property type="match status" value="1"/>
</dbReference>
<evidence type="ECO:0000256" key="3">
    <source>
        <dbReference type="ARBA" id="ARBA00022490"/>
    </source>
</evidence>
<dbReference type="PANTHER" id="PTHR44154">
    <property type="entry name" value="QUINONE OXIDOREDUCTASE"/>
    <property type="match status" value="1"/>
</dbReference>
<dbReference type="Pfam" id="PF00107">
    <property type="entry name" value="ADH_zinc_N"/>
    <property type="match status" value="1"/>
</dbReference>
<evidence type="ECO:0000259" key="7">
    <source>
        <dbReference type="SMART" id="SM00829"/>
    </source>
</evidence>
<keyword evidence="6" id="KW-0007">Acetylation</keyword>
<dbReference type="Pfam" id="PF08240">
    <property type="entry name" value="ADH_N"/>
    <property type="match status" value="1"/>
</dbReference>
<dbReference type="PROSITE" id="PS01162">
    <property type="entry name" value="QOR_ZETA_CRYSTAL"/>
    <property type="match status" value="1"/>
</dbReference>
<comment type="subcellular location">
    <subcellularLocation>
        <location evidence="1">Cytoplasm</location>
    </subcellularLocation>
</comment>
<keyword evidence="3" id="KW-0963">Cytoplasm</keyword>
<evidence type="ECO:0000256" key="2">
    <source>
        <dbReference type="ARBA" id="ARBA00011881"/>
    </source>
</evidence>
<comment type="caution">
    <text evidence="8">The sequence shown here is derived from an EMBL/GenBank/DDBJ whole genome shotgun (WGS) entry which is preliminary data.</text>
</comment>
<dbReference type="AlphaFoldDB" id="A0A3A3FZX1"/>
<dbReference type="InterPro" id="IPR036291">
    <property type="entry name" value="NAD(P)-bd_dom_sf"/>
</dbReference>
<dbReference type="GO" id="GO:0043880">
    <property type="term" value="F:crotonyl-CoA reductase activity"/>
    <property type="evidence" value="ECO:0007669"/>
    <property type="project" value="InterPro"/>
</dbReference>
<keyword evidence="8" id="KW-0560">Oxidoreductase</keyword>
<dbReference type="SUPFAM" id="SSF51735">
    <property type="entry name" value="NAD(P)-binding Rossmann-fold domains"/>
    <property type="match status" value="1"/>
</dbReference>
<dbReference type="InterPro" id="IPR051603">
    <property type="entry name" value="Zinc-ADH_QOR/CCCR"/>
</dbReference>